<organism evidence="1 2">
    <name type="scientific">Stutzerimonas xanthomarina</name>
    <dbReference type="NCBI Taxonomy" id="271420"/>
    <lineage>
        <taxon>Bacteria</taxon>
        <taxon>Pseudomonadati</taxon>
        <taxon>Pseudomonadota</taxon>
        <taxon>Gammaproteobacteria</taxon>
        <taxon>Pseudomonadales</taxon>
        <taxon>Pseudomonadaceae</taxon>
        <taxon>Stutzerimonas</taxon>
    </lineage>
</organism>
<evidence type="ECO:0000313" key="2">
    <source>
        <dbReference type="Proteomes" id="UP000276506"/>
    </source>
</evidence>
<sequence length="155" mass="16750">MKLLRYFVTDDGSLPELEVRYSNPNKVSKGFEFLFANNARNVTAGGGYLWIKSSQKEKPFTGAGDAALVVCESAEPFHVVLAGITIANCTLPDLGVLVMPSSLNIDYRMGSAWGASEVNALLILLKELCGLGGTLVAPWWGAEGEHEFTEALRRA</sequence>
<comment type="caution">
    <text evidence="1">The sequence shown here is derived from an EMBL/GenBank/DDBJ whole genome shotgun (WGS) entry which is preliminary data.</text>
</comment>
<accession>A0A3R8U4D7</accession>
<dbReference type="EMBL" id="RHQL01000020">
    <property type="protein sequence ID" value="RRV05058.1"/>
    <property type="molecule type" value="Genomic_DNA"/>
</dbReference>
<dbReference type="AlphaFoldDB" id="A0A3R8U4D7"/>
<protein>
    <submittedName>
        <fullName evidence="1">Uncharacterized protein</fullName>
    </submittedName>
</protein>
<gene>
    <name evidence="1" type="ORF">EGJ28_21905</name>
</gene>
<evidence type="ECO:0000313" key="1">
    <source>
        <dbReference type="EMBL" id="RRV05058.1"/>
    </source>
</evidence>
<reference evidence="1 2" key="1">
    <citation type="submission" date="2018-10" db="EMBL/GenBank/DDBJ databases">
        <title>Transmission dynamics of multidrug resistant bacteria on intensive care unit surfaces.</title>
        <authorList>
            <person name="D'Souza A.W."/>
            <person name="Potter R.F."/>
            <person name="Wallace M."/>
            <person name="Shupe A."/>
            <person name="Patel S."/>
            <person name="Sun S."/>
            <person name="Gul D."/>
            <person name="Kwon J.H."/>
            <person name="Andleeb S."/>
            <person name="Burnham C.-A.D."/>
            <person name="Dantas G."/>
        </authorList>
    </citation>
    <scope>NUCLEOTIDE SEQUENCE [LARGE SCALE GENOMIC DNA]</scope>
    <source>
        <strain evidence="1 2">PX_177</strain>
    </source>
</reference>
<dbReference type="Proteomes" id="UP000276506">
    <property type="component" value="Unassembled WGS sequence"/>
</dbReference>
<proteinExistence type="predicted"/>
<name>A0A3R8U4D7_9GAMM</name>
<dbReference type="RefSeq" id="WP_042922046.1">
    <property type="nucleotide sequence ID" value="NZ_RHQL01000020.1"/>
</dbReference>